<dbReference type="SUPFAM" id="SSF82199">
    <property type="entry name" value="SET domain"/>
    <property type="match status" value="1"/>
</dbReference>
<evidence type="ECO:0000259" key="2">
    <source>
        <dbReference type="PROSITE" id="PS50280"/>
    </source>
</evidence>
<name>A0A8H3ZR84_9PEZI</name>
<proteinExistence type="predicted"/>
<protein>
    <submittedName>
        <fullName evidence="3">Het domain protein</fullName>
    </submittedName>
</protein>
<sequence>MAQEHRDQPESQPESHGETQPDGQFETQPKAQAVAFGAGSDHDFRFEIPYYTQPEHDDDDDGASTASLKASILDYRRENGRTYHRFSDGHYVLPNDDLEQERLDIANHMWTVVWDGQLCLCPKKNGAKRVLDLGTGTGIWALDYADEHPTATVIGVDLSPIQPEYVPPNCQFEIDDLEKEWAWPEKFDFVFSRNMIGCFNDWEWVAKQAFENLEPGGYFEIHDNLYPVACDDGTLTEDHALYKWSSLLCEAIARMGRSLTITSEFEGILQRVGFENVTVTKQKMPASPWPEDPRLQEIGSWVQASLLPGIEGMAMALLTRVMGWKPAEVIIFGSQVRQDVKNLGVHAYWYGYSVYGRKPASKKEVPKEILREKPNESLQVDSPKRENLKRKKYYGSSIPEKYAILSHTWESGEASFQDVGNTEAMTSKPGWAKINQTCRLALEQGYSYAWIDTCCIDKTNFTELVEAINSMFKWYARSTICYAYLADVGGARTTRLQDSRWFTQGWTLQELIAPSQVEFYDVDWKFLGTRADLSDEVQERTRIDKEFLINVTESVEDMLPDIPIARRMSWAADRITTREEDLAYCLLGVFGVNMPLLYGEGSRAFIRLQEEIIKETHDTSIFAWSHRKTAGLSQIPQVYFGILATSPSLFAFAKTLEKAPEKTSVENNTRQNEPLGWTGPHGCAGNYCLYANRGFAAGRGVVIISTTENVQKLKSTEAKFQITDDPSASKPSFRVAEVESKGLGMIANKSLARGDTVMLKTPVLIAHRAFIERTPPADQHPLLDSVAQLLPASTRETFLGQMGHFGGHKVVDIMQTNSFQMDLGGGAQGDGHHYGNYPEVSRYNHDCRPNVAFHIGADGRHRTTVVRPVKSGEELTISYLDQLGVRSERQHRAKLAWGFECGCSQCSLAKKQAAASDQRLMDIQEIDRTLSDINARVTTALIEKFLKLHKEERLESKLAGAYTIAALNFNLLGHAKQSVKYAKLAVEAGLMENGPGTADVEAMQKLAADPKGHFTWRGRVK</sequence>
<comment type="caution">
    <text evidence="3">The sequence shown here is derived from an EMBL/GenBank/DDBJ whole genome shotgun (WGS) entry which is preliminary data.</text>
</comment>
<dbReference type="InterPro" id="IPR001214">
    <property type="entry name" value="SET_dom"/>
</dbReference>
<dbReference type="OrthoDB" id="1028014at2759"/>
<evidence type="ECO:0000256" key="1">
    <source>
        <dbReference type="SAM" id="MobiDB-lite"/>
    </source>
</evidence>
<dbReference type="Pfam" id="PF26640">
    <property type="entry name" value="DUF8212"/>
    <property type="match status" value="1"/>
</dbReference>
<dbReference type="PANTHER" id="PTHR10622:SF12">
    <property type="entry name" value="HET DOMAIN-CONTAINING PROTEIN"/>
    <property type="match status" value="1"/>
</dbReference>
<dbReference type="Proteomes" id="UP000434172">
    <property type="component" value="Unassembled WGS sequence"/>
</dbReference>
<dbReference type="InterPro" id="IPR046341">
    <property type="entry name" value="SET_dom_sf"/>
</dbReference>
<reference evidence="3 4" key="1">
    <citation type="submission" date="2019-12" db="EMBL/GenBank/DDBJ databases">
        <title>A genome sequence resource for the geographically widespread anthracnose pathogen Colletotrichum asianum.</title>
        <authorList>
            <person name="Meng Y."/>
        </authorList>
    </citation>
    <scope>NUCLEOTIDE SEQUENCE [LARGE SCALE GENOMIC DNA]</scope>
    <source>
        <strain evidence="3 4">ICMP 18580</strain>
    </source>
</reference>
<gene>
    <name evidence="3" type="ORF">GQ607_003848</name>
</gene>
<feature type="region of interest" description="Disordered" evidence="1">
    <location>
        <begin position="1"/>
        <end position="34"/>
    </location>
</feature>
<dbReference type="Gene3D" id="3.40.50.150">
    <property type="entry name" value="Vaccinia Virus protein VP39"/>
    <property type="match status" value="1"/>
</dbReference>
<feature type="domain" description="SET" evidence="2">
    <location>
        <begin position="731"/>
        <end position="880"/>
    </location>
</feature>
<dbReference type="CDD" id="cd20071">
    <property type="entry name" value="SET_SMYD"/>
    <property type="match status" value="1"/>
</dbReference>
<organism evidence="3 4">
    <name type="scientific">Colletotrichum asianum</name>
    <dbReference type="NCBI Taxonomy" id="702518"/>
    <lineage>
        <taxon>Eukaryota</taxon>
        <taxon>Fungi</taxon>
        <taxon>Dikarya</taxon>
        <taxon>Ascomycota</taxon>
        <taxon>Pezizomycotina</taxon>
        <taxon>Sordariomycetes</taxon>
        <taxon>Hypocreomycetidae</taxon>
        <taxon>Glomerellales</taxon>
        <taxon>Glomerellaceae</taxon>
        <taxon>Colletotrichum</taxon>
        <taxon>Colletotrichum gloeosporioides species complex</taxon>
    </lineage>
</organism>
<evidence type="ECO:0000313" key="3">
    <source>
        <dbReference type="EMBL" id="KAF0328823.1"/>
    </source>
</evidence>
<dbReference type="AlphaFoldDB" id="A0A8H3ZR84"/>
<feature type="compositionally biased region" description="Polar residues" evidence="1">
    <location>
        <begin position="21"/>
        <end position="30"/>
    </location>
</feature>
<dbReference type="PROSITE" id="PS50280">
    <property type="entry name" value="SET"/>
    <property type="match status" value="1"/>
</dbReference>
<dbReference type="SUPFAM" id="SSF53335">
    <property type="entry name" value="S-adenosyl-L-methionine-dependent methyltransferases"/>
    <property type="match status" value="1"/>
</dbReference>
<keyword evidence="4" id="KW-1185">Reference proteome</keyword>
<dbReference type="Pfam" id="PF13489">
    <property type="entry name" value="Methyltransf_23"/>
    <property type="match status" value="1"/>
</dbReference>
<dbReference type="EMBL" id="WOWK01000015">
    <property type="protein sequence ID" value="KAF0328823.1"/>
    <property type="molecule type" value="Genomic_DNA"/>
</dbReference>
<dbReference type="Gene3D" id="2.170.270.10">
    <property type="entry name" value="SET domain"/>
    <property type="match status" value="1"/>
</dbReference>
<dbReference type="InterPro" id="IPR058525">
    <property type="entry name" value="DUF8212"/>
</dbReference>
<dbReference type="Pfam" id="PF00856">
    <property type="entry name" value="SET"/>
    <property type="match status" value="1"/>
</dbReference>
<dbReference type="InterPro" id="IPR029063">
    <property type="entry name" value="SAM-dependent_MTases_sf"/>
</dbReference>
<dbReference type="CDD" id="cd02440">
    <property type="entry name" value="AdoMet_MTases"/>
    <property type="match status" value="1"/>
</dbReference>
<evidence type="ECO:0000313" key="4">
    <source>
        <dbReference type="Proteomes" id="UP000434172"/>
    </source>
</evidence>
<dbReference type="PANTHER" id="PTHR10622">
    <property type="entry name" value="HET DOMAIN-CONTAINING PROTEIN"/>
    <property type="match status" value="1"/>
</dbReference>
<dbReference type="Pfam" id="PF06985">
    <property type="entry name" value="HET"/>
    <property type="match status" value="1"/>
</dbReference>
<dbReference type="InterPro" id="IPR010730">
    <property type="entry name" value="HET"/>
</dbReference>
<accession>A0A8H3ZR84</accession>
<feature type="compositionally biased region" description="Basic and acidic residues" evidence="1">
    <location>
        <begin position="1"/>
        <end position="19"/>
    </location>
</feature>